<dbReference type="Pfam" id="PF13812">
    <property type="entry name" value="PPR_3"/>
    <property type="match status" value="1"/>
</dbReference>
<dbReference type="GO" id="GO:0009451">
    <property type="term" value="P:RNA modification"/>
    <property type="evidence" value="ECO:0000318"/>
    <property type="project" value="GO_Central"/>
</dbReference>
<dbReference type="Gene3D" id="1.25.40.10">
    <property type="entry name" value="Tetratricopeptide repeat domain"/>
    <property type="match status" value="2"/>
</dbReference>
<feature type="repeat" description="PPR" evidence="2">
    <location>
        <begin position="246"/>
        <end position="280"/>
    </location>
</feature>
<dbReference type="PROSITE" id="PS51375">
    <property type="entry name" value="PPR"/>
    <property type="match status" value="4"/>
</dbReference>
<accession>A0A3Q7ICK5</accession>
<dbReference type="PANTHER" id="PTHR47926:SF426">
    <property type="entry name" value="TETRATRICOPEPTIDE-LIKE HELICAL DOMAIN SUPERFAMILY, DYW DOMAIN-CONTAINING PROTEIN"/>
    <property type="match status" value="1"/>
</dbReference>
<dbReference type="NCBIfam" id="TIGR00756">
    <property type="entry name" value="PPR"/>
    <property type="match status" value="5"/>
</dbReference>
<evidence type="ECO:0000313" key="3">
    <source>
        <dbReference type="EnsemblPlants" id="Solyc10g008590.1.1.1"/>
    </source>
</evidence>
<dbReference type="SUPFAM" id="SSF48452">
    <property type="entry name" value="TPR-like"/>
    <property type="match status" value="1"/>
</dbReference>
<dbReference type="InParanoid" id="A0A3Q7ICK5"/>
<protein>
    <recommendedName>
        <fullName evidence="5">Pentatricopeptide repeat-containing protein</fullName>
    </recommendedName>
</protein>
<keyword evidence="1" id="KW-0677">Repeat</keyword>
<dbReference type="InterPro" id="IPR002885">
    <property type="entry name" value="PPR_rpt"/>
</dbReference>
<dbReference type="FunFam" id="1.25.40.10:FF:000344">
    <property type="entry name" value="Pentatricopeptide repeat-containing protein"/>
    <property type="match status" value="1"/>
</dbReference>
<dbReference type="EnsemblPlants" id="Solyc10g008590.1.1">
    <property type="protein sequence ID" value="Solyc10g008590.1.1.1"/>
    <property type="gene ID" value="Solyc10g008590.1"/>
</dbReference>
<dbReference type="GO" id="GO:0003723">
    <property type="term" value="F:RNA binding"/>
    <property type="evidence" value="ECO:0000318"/>
    <property type="project" value="GO_Central"/>
</dbReference>
<dbReference type="Pfam" id="PF01535">
    <property type="entry name" value="PPR"/>
    <property type="match status" value="2"/>
</dbReference>
<dbReference type="FunFam" id="1.25.40.10:FF:000090">
    <property type="entry name" value="Pentatricopeptide repeat-containing protein, chloroplastic"/>
    <property type="match status" value="1"/>
</dbReference>
<sequence length="428" mass="47453">MSSFSSNFKLLLSYTKLLTSHVNQGKHEQALSLFHQIHSTLSRSLDPFVFPLALKSCAALSFSQLGATIHAHTIKASFGSNPFVACALVDMYGKCVSVEYARQLFDESPERNVVVWNSMISVYAHCDEVGRALELFRVMDVEPNSSTFNAIIAGLAETEDGFSKAVLCYREMGRMGLKPNLITVLALLRACLGMADVNLIEQIHGYSIRNDIDPDPQLRSGLIEAYGRCGCLEKAHLVFLSMRNRDVVAWSSLISAYAFHGQARTALEVFEQMQKANIKPDGITFLGVLKACSHAGLADEAQMYFSRMSVRYGVEASSDHYACLIDVLSRSGRLHQAYDVIRKMPVKVTAKAWGALLASCRTYGEVELAEIAGRALFEVEPENPANFVILARIYSSNGRFEEAEKLRREMIKRGMKTAPGSSWVVHQD</sequence>
<feature type="repeat" description="PPR" evidence="2">
    <location>
        <begin position="383"/>
        <end position="417"/>
    </location>
</feature>
<dbReference type="KEGG" id="sly:101257019"/>
<reference evidence="3" key="1">
    <citation type="journal article" date="2012" name="Nature">
        <title>The tomato genome sequence provides insights into fleshy fruit evolution.</title>
        <authorList>
            <consortium name="Tomato Genome Consortium"/>
        </authorList>
    </citation>
    <scope>NUCLEOTIDE SEQUENCE [LARGE SCALE GENOMIC DNA]</scope>
    <source>
        <strain evidence="3">cv. Heinz 1706</strain>
    </source>
</reference>
<dbReference type="PANTHER" id="PTHR47926">
    <property type="entry name" value="PENTATRICOPEPTIDE REPEAT-CONTAINING PROTEIN"/>
    <property type="match status" value="1"/>
</dbReference>
<proteinExistence type="predicted"/>
<dbReference type="AlphaFoldDB" id="A0A3Q7ICK5"/>
<dbReference type="InterPro" id="IPR011990">
    <property type="entry name" value="TPR-like_helical_dom_sf"/>
</dbReference>
<name>A0A3Q7ICK5_SOLLC</name>
<dbReference type="InterPro" id="IPR046960">
    <property type="entry name" value="PPR_At4g14850-like_plant"/>
</dbReference>
<dbReference type="OrthoDB" id="185373at2759"/>
<dbReference type="Proteomes" id="UP000004994">
    <property type="component" value="Chromosome 10"/>
</dbReference>
<dbReference type="GeneID" id="101257019"/>
<keyword evidence="4" id="KW-1185">Reference proteome</keyword>
<dbReference type="FunCoup" id="A0A3Q7ICK5">
    <property type="interactions" value="137"/>
</dbReference>
<evidence type="ECO:0000256" key="2">
    <source>
        <dbReference type="PROSITE-ProRule" id="PRU00708"/>
    </source>
</evidence>
<dbReference type="PaxDb" id="4081-Solyc10g008590.1.1"/>
<organism evidence="3">
    <name type="scientific">Solanum lycopersicum</name>
    <name type="common">Tomato</name>
    <name type="synonym">Lycopersicon esculentum</name>
    <dbReference type="NCBI Taxonomy" id="4081"/>
    <lineage>
        <taxon>Eukaryota</taxon>
        <taxon>Viridiplantae</taxon>
        <taxon>Streptophyta</taxon>
        <taxon>Embryophyta</taxon>
        <taxon>Tracheophyta</taxon>
        <taxon>Spermatophyta</taxon>
        <taxon>Magnoliopsida</taxon>
        <taxon>eudicotyledons</taxon>
        <taxon>Gunneridae</taxon>
        <taxon>Pentapetalae</taxon>
        <taxon>asterids</taxon>
        <taxon>lamiids</taxon>
        <taxon>Solanales</taxon>
        <taxon>Solanaceae</taxon>
        <taxon>Solanoideae</taxon>
        <taxon>Solaneae</taxon>
        <taxon>Solanum</taxon>
        <taxon>Solanum subgen. Lycopersicon</taxon>
    </lineage>
</organism>
<dbReference type="Pfam" id="PF13041">
    <property type="entry name" value="PPR_2"/>
    <property type="match status" value="2"/>
</dbReference>
<dbReference type="InterPro" id="IPR046848">
    <property type="entry name" value="E_motif"/>
</dbReference>
<evidence type="ECO:0000313" key="4">
    <source>
        <dbReference type="Proteomes" id="UP000004994"/>
    </source>
</evidence>
<feature type="repeat" description="PPR" evidence="2">
    <location>
        <begin position="112"/>
        <end position="142"/>
    </location>
</feature>
<dbReference type="SMR" id="A0A3Q7ICK5"/>
<reference evidence="3" key="2">
    <citation type="submission" date="2019-01" db="UniProtKB">
        <authorList>
            <consortium name="EnsemblPlants"/>
        </authorList>
    </citation>
    <scope>IDENTIFICATION</scope>
    <source>
        <strain evidence="3">cv. Heinz 1706</strain>
    </source>
</reference>
<dbReference type="RefSeq" id="XP_010327057.3">
    <property type="nucleotide sequence ID" value="XM_010328755.4"/>
</dbReference>
<dbReference type="Gramene" id="Solyc10g008590.1.1">
    <property type="protein sequence ID" value="Solyc10g008590.1.1.1"/>
    <property type="gene ID" value="Solyc10g008590.1"/>
</dbReference>
<evidence type="ECO:0000256" key="1">
    <source>
        <dbReference type="ARBA" id="ARBA00022737"/>
    </source>
</evidence>
<evidence type="ECO:0008006" key="5">
    <source>
        <dbReference type="Google" id="ProtNLM"/>
    </source>
</evidence>
<feature type="repeat" description="PPR" evidence="2">
    <location>
        <begin position="144"/>
        <end position="179"/>
    </location>
</feature>
<gene>
    <name evidence="3" type="primary">LOC101257019</name>
</gene>
<dbReference type="OMA" id="LFRHMEL"/>
<dbReference type="Pfam" id="PF20431">
    <property type="entry name" value="E_motif"/>
    <property type="match status" value="1"/>
</dbReference>